<keyword evidence="2" id="KW-1185">Reference proteome</keyword>
<evidence type="ECO:0000313" key="2">
    <source>
        <dbReference type="Proteomes" id="UP000265515"/>
    </source>
</evidence>
<organism evidence="1 2">
    <name type="scientific">Chara braunii</name>
    <name type="common">Braun's stonewort</name>
    <dbReference type="NCBI Taxonomy" id="69332"/>
    <lineage>
        <taxon>Eukaryota</taxon>
        <taxon>Viridiplantae</taxon>
        <taxon>Streptophyta</taxon>
        <taxon>Charophyceae</taxon>
        <taxon>Charales</taxon>
        <taxon>Characeae</taxon>
        <taxon>Chara</taxon>
    </lineage>
</organism>
<dbReference type="EMBL" id="BFEA01000023">
    <property type="protein sequence ID" value="GBG61827.1"/>
    <property type="molecule type" value="Genomic_DNA"/>
</dbReference>
<comment type="caution">
    <text evidence="1">The sequence shown here is derived from an EMBL/GenBank/DDBJ whole genome shotgun (WGS) entry which is preliminary data.</text>
</comment>
<proteinExistence type="predicted"/>
<name>A0A388JVN4_CHABU</name>
<dbReference type="AlphaFoldDB" id="A0A388JVN4"/>
<protein>
    <submittedName>
        <fullName evidence="1">Uncharacterized protein</fullName>
    </submittedName>
</protein>
<dbReference type="Proteomes" id="UP000265515">
    <property type="component" value="Unassembled WGS sequence"/>
</dbReference>
<reference evidence="1 2" key="1">
    <citation type="journal article" date="2018" name="Cell">
        <title>The Chara Genome: Secondary Complexity and Implications for Plant Terrestrialization.</title>
        <authorList>
            <person name="Nishiyama T."/>
            <person name="Sakayama H."/>
            <person name="Vries J.D."/>
            <person name="Buschmann H."/>
            <person name="Saint-Marcoux D."/>
            <person name="Ullrich K.K."/>
            <person name="Haas F.B."/>
            <person name="Vanderstraeten L."/>
            <person name="Becker D."/>
            <person name="Lang D."/>
            <person name="Vosolsobe S."/>
            <person name="Rombauts S."/>
            <person name="Wilhelmsson P.K.I."/>
            <person name="Janitza P."/>
            <person name="Kern R."/>
            <person name="Heyl A."/>
            <person name="Rumpler F."/>
            <person name="Villalobos L.I.A.C."/>
            <person name="Clay J.M."/>
            <person name="Skokan R."/>
            <person name="Toyoda A."/>
            <person name="Suzuki Y."/>
            <person name="Kagoshima H."/>
            <person name="Schijlen E."/>
            <person name="Tajeshwar N."/>
            <person name="Catarino B."/>
            <person name="Hetherington A.J."/>
            <person name="Saltykova A."/>
            <person name="Bonnot C."/>
            <person name="Breuninger H."/>
            <person name="Symeonidi A."/>
            <person name="Radhakrishnan G.V."/>
            <person name="Van Nieuwerburgh F."/>
            <person name="Deforce D."/>
            <person name="Chang C."/>
            <person name="Karol K.G."/>
            <person name="Hedrich R."/>
            <person name="Ulvskov P."/>
            <person name="Glockner G."/>
            <person name="Delwiche C.F."/>
            <person name="Petrasek J."/>
            <person name="Van de Peer Y."/>
            <person name="Friml J."/>
            <person name="Beilby M."/>
            <person name="Dolan L."/>
            <person name="Kohara Y."/>
            <person name="Sugano S."/>
            <person name="Fujiyama A."/>
            <person name="Delaux P.-M."/>
            <person name="Quint M."/>
            <person name="TheiBen G."/>
            <person name="Hagemann M."/>
            <person name="Harholt J."/>
            <person name="Dunand C."/>
            <person name="Zachgo S."/>
            <person name="Langdale J."/>
            <person name="Maumus F."/>
            <person name="Straeten D.V.D."/>
            <person name="Gould S.B."/>
            <person name="Rensing S.A."/>
        </authorList>
    </citation>
    <scope>NUCLEOTIDE SEQUENCE [LARGE SCALE GENOMIC DNA]</scope>
    <source>
        <strain evidence="1 2">S276</strain>
    </source>
</reference>
<accession>A0A388JVN4</accession>
<sequence>MTGEATCIREPTREQQLKWKNRHPLHSRCTWNGSGLNSKQLVHKDGRNRVVDRPPTGQLECWAGLCLVIVTVLGTTTGPDAAECV</sequence>
<dbReference type="Gramene" id="GBG61827">
    <property type="protein sequence ID" value="GBG61827"/>
    <property type="gene ID" value="CBR_g23783"/>
</dbReference>
<gene>
    <name evidence="1" type="ORF">CBR_g23783</name>
</gene>
<evidence type="ECO:0000313" key="1">
    <source>
        <dbReference type="EMBL" id="GBG61827.1"/>
    </source>
</evidence>